<keyword evidence="6" id="KW-1185">Reference proteome</keyword>
<feature type="domain" description="HTH tetR-type" evidence="4">
    <location>
        <begin position="10"/>
        <end position="70"/>
    </location>
</feature>
<dbReference type="InterPro" id="IPR039532">
    <property type="entry name" value="TetR_C_Firmicutes"/>
</dbReference>
<dbReference type="Pfam" id="PF00440">
    <property type="entry name" value="TetR_N"/>
    <property type="match status" value="1"/>
</dbReference>
<comment type="caution">
    <text evidence="5">The sequence shown here is derived from an EMBL/GenBank/DDBJ whole genome shotgun (WGS) entry which is preliminary data.</text>
</comment>
<dbReference type="InterPro" id="IPR009057">
    <property type="entry name" value="Homeodomain-like_sf"/>
</dbReference>
<dbReference type="EMBL" id="JAFBDZ010000004">
    <property type="protein sequence ID" value="MBM7587111.1"/>
    <property type="molecule type" value="Genomic_DNA"/>
</dbReference>
<protein>
    <submittedName>
        <fullName evidence="5">AcrR family transcriptional regulator</fullName>
    </submittedName>
</protein>
<dbReference type="InterPro" id="IPR001647">
    <property type="entry name" value="HTH_TetR"/>
</dbReference>
<evidence type="ECO:0000313" key="6">
    <source>
        <dbReference type="Proteomes" id="UP001646157"/>
    </source>
</evidence>
<dbReference type="Pfam" id="PF14278">
    <property type="entry name" value="TetR_C_8"/>
    <property type="match status" value="1"/>
</dbReference>
<dbReference type="PROSITE" id="PS50977">
    <property type="entry name" value="HTH_TETR_2"/>
    <property type="match status" value="1"/>
</dbReference>
<keyword evidence="2 3" id="KW-0238">DNA-binding</keyword>
<evidence type="ECO:0000259" key="4">
    <source>
        <dbReference type="PROSITE" id="PS50977"/>
    </source>
</evidence>
<evidence type="ECO:0000256" key="1">
    <source>
        <dbReference type="ARBA" id="ARBA00022491"/>
    </source>
</evidence>
<dbReference type="Gene3D" id="1.10.357.10">
    <property type="entry name" value="Tetracycline Repressor, domain 2"/>
    <property type="match status" value="1"/>
</dbReference>
<gene>
    <name evidence="5" type="ORF">JOC86_003684</name>
</gene>
<feature type="DNA-binding region" description="H-T-H motif" evidence="3">
    <location>
        <begin position="33"/>
        <end position="52"/>
    </location>
</feature>
<evidence type="ECO:0000256" key="3">
    <source>
        <dbReference type="PROSITE-ProRule" id="PRU00335"/>
    </source>
</evidence>
<sequence length="205" mass="23892">MTKKPDLRVIRTRKNINKAFLKLIQQKGFDSVTIQDIADEAIINRATFYLHYEDKFDLLEKMSNTIIEELMNAINPAYHIEDKEVKIRKLQSTIKNVYECVEKNHAFFKVMFGEHGVYNFRNDLEDMIRNKFSKNMTDLGVHSSDFEIPKDLIVHFICSAFVGVIQWWLKEDMKPSPQEMALQLSKIVTLGPMRAAGIKVGKMFE</sequence>
<evidence type="ECO:0000256" key="2">
    <source>
        <dbReference type="ARBA" id="ARBA00023125"/>
    </source>
</evidence>
<organism evidence="5 6">
    <name type="scientific">Rossellomorea pakistanensis</name>
    <dbReference type="NCBI Taxonomy" id="992288"/>
    <lineage>
        <taxon>Bacteria</taxon>
        <taxon>Bacillati</taxon>
        <taxon>Bacillota</taxon>
        <taxon>Bacilli</taxon>
        <taxon>Bacillales</taxon>
        <taxon>Bacillaceae</taxon>
        <taxon>Rossellomorea</taxon>
    </lineage>
</organism>
<reference evidence="5 6" key="1">
    <citation type="submission" date="2021-01" db="EMBL/GenBank/DDBJ databases">
        <title>Genomic Encyclopedia of Type Strains, Phase IV (KMG-IV): sequencing the most valuable type-strain genomes for metagenomic binning, comparative biology and taxonomic classification.</title>
        <authorList>
            <person name="Goeker M."/>
        </authorList>
    </citation>
    <scope>NUCLEOTIDE SEQUENCE [LARGE SCALE GENOMIC DNA]</scope>
    <source>
        <strain evidence="5 6">DSM 24834</strain>
    </source>
</reference>
<dbReference type="Proteomes" id="UP001646157">
    <property type="component" value="Unassembled WGS sequence"/>
</dbReference>
<name>A0ABS2NHU3_9BACI</name>
<keyword evidence="1" id="KW-0678">Repressor</keyword>
<evidence type="ECO:0000313" key="5">
    <source>
        <dbReference type="EMBL" id="MBM7587111.1"/>
    </source>
</evidence>
<proteinExistence type="predicted"/>
<dbReference type="PANTHER" id="PTHR43479">
    <property type="entry name" value="ACREF/ENVCD OPERON REPRESSOR-RELATED"/>
    <property type="match status" value="1"/>
</dbReference>
<dbReference type="InterPro" id="IPR050624">
    <property type="entry name" value="HTH-type_Tx_Regulator"/>
</dbReference>
<dbReference type="SUPFAM" id="SSF46689">
    <property type="entry name" value="Homeodomain-like"/>
    <property type="match status" value="1"/>
</dbReference>
<accession>A0ABS2NHU3</accession>
<dbReference type="RefSeq" id="WP_205174319.1">
    <property type="nucleotide sequence ID" value="NZ_JAFBDZ010000004.1"/>
</dbReference>
<dbReference type="PANTHER" id="PTHR43479:SF7">
    <property type="entry name" value="TETR-FAMILY TRANSCRIPTIONAL REGULATOR"/>
    <property type="match status" value="1"/>
</dbReference>